<reference evidence="4 5" key="1">
    <citation type="submission" date="2018-05" db="EMBL/GenBank/DDBJ databases">
        <title>Genome sequencing and assembly of the regulated plant pathogen Lachnellula willkommii and related sister species for the development of diagnostic species identification markers.</title>
        <authorList>
            <person name="Giroux E."/>
            <person name="Bilodeau G."/>
        </authorList>
    </citation>
    <scope>NUCLEOTIDE SEQUENCE [LARGE SCALE GENOMIC DNA]</scope>
    <source>
        <strain evidence="4 5">CBS 160.35</strain>
    </source>
</reference>
<evidence type="ECO:0000313" key="5">
    <source>
        <dbReference type="Proteomes" id="UP000443090"/>
    </source>
</evidence>
<dbReference type="PRINTS" id="PR00081">
    <property type="entry name" value="GDHRDH"/>
</dbReference>
<dbReference type="InterPro" id="IPR002347">
    <property type="entry name" value="SDR_fam"/>
</dbReference>
<dbReference type="PANTHER" id="PTHR24320:SF283">
    <property type="entry name" value="RETINOL DEHYDROGENASE 11"/>
    <property type="match status" value="1"/>
</dbReference>
<dbReference type="GO" id="GO:0016491">
    <property type="term" value="F:oxidoreductase activity"/>
    <property type="evidence" value="ECO:0007669"/>
    <property type="project" value="UniProtKB-KW"/>
</dbReference>
<accession>A0A8H8U377</accession>
<dbReference type="AlphaFoldDB" id="A0A8H8U377"/>
<organism evidence="4 5">
    <name type="scientific">Lachnellula occidentalis</name>
    <dbReference type="NCBI Taxonomy" id="215460"/>
    <lineage>
        <taxon>Eukaryota</taxon>
        <taxon>Fungi</taxon>
        <taxon>Dikarya</taxon>
        <taxon>Ascomycota</taxon>
        <taxon>Pezizomycotina</taxon>
        <taxon>Leotiomycetes</taxon>
        <taxon>Helotiales</taxon>
        <taxon>Lachnaceae</taxon>
        <taxon>Lachnellula</taxon>
    </lineage>
</organism>
<comment type="caution">
    <text evidence="4">The sequence shown here is derived from an EMBL/GenBank/DDBJ whole genome shotgun (WGS) entry which is preliminary data.</text>
</comment>
<gene>
    <name evidence="4" type="primary">Rdh11</name>
    <name evidence="4" type="ORF">LOCC1_G007907</name>
</gene>
<dbReference type="PANTHER" id="PTHR24320">
    <property type="entry name" value="RETINOL DEHYDROGENASE"/>
    <property type="match status" value="1"/>
</dbReference>
<dbReference type="Proteomes" id="UP000443090">
    <property type="component" value="Unassembled WGS sequence"/>
</dbReference>
<name>A0A8H8U377_9HELO</name>
<dbReference type="EMBL" id="QGMI01001781">
    <property type="protein sequence ID" value="TVY32270.1"/>
    <property type="molecule type" value="Genomic_DNA"/>
</dbReference>
<evidence type="ECO:0000256" key="1">
    <source>
        <dbReference type="ARBA" id="ARBA00006484"/>
    </source>
</evidence>
<dbReference type="InterPro" id="IPR036291">
    <property type="entry name" value="NAD(P)-bd_dom_sf"/>
</dbReference>
<evidence type="ECO:0000256" key="2">
    <source>
        <dbReference type="ARBA" id="ARBA00023002"/>
    </source>
</evidence>
<dbReference type="PRINTS" id="PR00080">
    <property type="entry name" value="SDRFAMILY"/>
</dbReference>
<keyword evidence="2" id="KW-0560">Oxidoreductase</keyword>
<comment type="similarity">
    <text evidence="1 3">Belongs to the short-chain dehydrogenases/reductases (SDR) family.</text>
</comment>
<dbReference type="Pfam" id="PF00106">
    <property type="entry name" value="adh_short"/>
    <property type="match status" value="1"/>
</dbReference>
<evidence type="ECO:0000256" key="3">
    <source>
        <dbReference type="RuleBase" id="RU000363"/>
    </source>
</evidence>
<dbReference type="SUPFAM" id="SSF51735">
    <property type="entry name" value="NAD(P)-binding Rossmann-fold domains"/>
    <property type="match status" value="1"/>
</dbReference>
<dbReference type="Gene3D" id="3.40.50.720">
    <property type="entry name" value="NAD(P)-binding Rossmann-like Domain"/>
    <property type="match status" value="1"/>
</dbReference>
<keyword evidence="5" id="KW-1185">Reference proteome</keyword>
<proteinExistence type="inferred from homology"/>
<sequence>MTSFNQHTTGSEVAKTLTSRSAGKTCPLHLSIPFCLSPSHPAHLTYPVIITGPSSNSIGGATAIALAHGHPKTIFLAGRNESKIQPVIKEIKAIDSAVDVVFVHLDLGSQESVRKAAGEILASGKADVVHGLVNNAGVMCVLPYQETVEGIELQFGINHIGHFLLTNLLLPRIVAAGPHARIVNVASTGYTLGDLDMENYNFDKGKTYHPWLAYAASKTANILFNTCLASHLQDKGVEAFALQPGMPPTELYVHTRDDNSLASMTEAFKIITKRWEGKRPPSGDMAGDEKTLETAASTLVFAALDPGLDGKSGLFLRNCQPFPIEGYATDAERAERLWGLSEKLVGEKFDI</sequence>
<dbReference type="OrthoDB" id="191139at2759"/>
<protein>
    <submittedName>
        <fullName evidence="4">Retinol dehydrogenase</fullName>
    </submittedName>
</protein>
<evidence type="ECO:0000313" key="4">
    <source>
        <dbReference type="EMBL" id="TVY32270.1"/>
    </source>
</evidence>